<proteinExistence type="predicted"/>
<evidence type="ECO:0000256" key="1">
    <source>
        <dbReference type="SAM" id="MobiDB-lite"/>
    </source>
</evidence>
<organism evidence="2 3">
    <name type="scientific">Arthrobacter liuii</name>
    <dbReference type="NCBI Taxonomy" id="1476996"/>
    <lineage>
        <taxon>Bacteria</taxon>
        <taxon>Bacillati</taxon>
        <taxon>Actinomycetota</taxon>
        <taxon>Actinomycetes</taxon>
        <taxon>Micrococcales</taxon>
        <taxon>Micrococcaceae</taxon>
        <taxon>Arthrobacter</taxon>
    </lineage>
</organism>
<sequence>MPAADAGEQRQPVPARRRAGHAPPQLVTRRLDFILQTPPRARLSRRGRTQYKIAPSTEFCRGLPLLRIYPVHAAGVPAIEAMAAAIRNWHTRVKKKQGLPKNGKPCLET</sequence>
<feature type="region of interest" description="Disordered" evidence="1">
    <location>
        <begin position="1"/>
        <end position="26"/>
    </location>
</feature>
<evidence type="ECO:0000313" key="2">
    <source>
        <dbReference type="EMBL" id="GGH90334.1"/>
    </source>
</evidence>
<name>A0ABQ2AGT2_9MICC</name>
<accession>A0ABQ2AGT2</accession>
<comment type="caution">
    <text evidence="2">The sequence shown here is derived from an EMBL/GenBank/DDBJ whole genome shotgun (WGS) entry which is preliminary data.</text>
</comment>
<evidence type="ECO:0000313" key="3">
    <source>
        <dbReference type="Proteomes" id="UP000643279"/>
    </source>
</evidence>
<gene>
    <name evidence="2" type="ORF">GCM10007170_03870</name>
</gene>
<protein>
    <submittedName>
        <fullName evidence="2">Uncharacterized protein</fullName>
    </submittedName>
</protein>
<dbReference type="Proteomes" id="UP000643279">
    <property type="component" value="Unassembled WGS sequence"/>
</dbReference>
<dbReference type="EMBL" id="BMFW01000001">
    <property type="protein sequence ID" value="GGH90334.1"/>
    <property type="molecule type" value="Genomic_DNA"/>
</dbReference>
<reference evidence="3" key="1">
    <citation type="journal article" date="2019" name="Int. J. Syst. Evol. Microbiol.">
        <title>The Global Catalogue of Microorganisms (GCM) 10K type strain sequencing project: providing services to taxonomists for standard genome sequencing and annotation.</title>
        <authorList>
            <consortium name="The Broad Institute Genomics Platform"/>
            <consortium name="The Broad Institute Genome Sequencing Center for Infectious Disease"/>
            <person name="Wu L."/>
            <person name="Ma J."/>
        </authorList>
    </citation>
    <scope>NUCLEOTIDE SEQUENCE [LARGE SCALE GENOMIC DNA]</scope>
    <source>
        <strain evidence="3">CGMCC 1.12778</strain>
    </source>
</reference>
<keyword evidence="3" id="KW-1185">Reference proteome</keyword>